<feature type="compositionally biased region" description="Basic and acidic residues" evidence="12">
    <location>
        <begin position="122"/>
        <end position="147"/>
    </location>
</feature>
<comment type="similarity">
    <text evidence="3">Belongs to the XPG/RAD2 endonuclease family. XPG subfamily.</text>
</comment>
<evidence type="ECO:0000259" key="14">
    <source>
        <dbReference type="SMART" id="SM00485"/>
    </source>
</evidence>
<gene>
    <name evidence="16 17" type="primary">LOC106470630</name>
</gene>
<dbReference type="SUPFAM" id="SSF47807">
    <property type="entry name" value="5' to 3' exonuclease, C-terminal subdomain"/>
    <property type="match status" value="1"/>
</dbReference>
<dbReference type="CDD" id="cd09904">
    <property type="entry name" value="H3TH_XPG"/>
    <property type="match status" value="1"/>
</dbReference>
<keyword evidence="11" id="KW-0539">Nucleus</keyword>
<dbReference type="InterPro" id="IPR006086">
    <property type="entry name" value="XPG-I_dom"/>
</dbReference>
<evidence type="ECO:0000256" key="5">
    <source>
        <dbReference type="ARBA" id="ARBA00022723"/>
    </source>
</evidence>
<feature type="compositionally biased region" description="Basic and acidic residues" evidence="12">
    <location>
        <begin position="319"/>
        <end position="328"/>
    </location>
</feature>
<feature type="region of interest" description="Disordered" evidence="12">
    <location>
        <begin position="541"/>
        <end position="578"/>
    </location>
</feature>
<evidence type="ECO:0000313" key="16">
    <source>
        <dbReference type="RefSeq" id="XP_013786648.1"/>
    </source>
</evidence>
<dbReference type="Gene3D" id="3.40.50.1010">
    <property type="entry name" value="5'-nuclease"/>
    <property type="match status" value="2"/>
</dbReference>
<dbReference type="Gene3D" id="1.10.150.20">
    <property type="entry name" value="5' to 3' exonuclease, C-terminal subdomain"/>
    <property type="match status" value="1"/>
</dbReference>
<evidence type="ECO:0000256" key="6">
    <source>
        <dbReference type="ARBA" id="ARBA00022759"/>
    </source>
</evidence>
<keyword evidence="5" id="KW-0479">Metal-binding</keyword>
<keyword evidence="8" id="KW-0378">Hydrolase</keyword>
<dbReference type="InterPro" id="IPR019974">
    <property type="entry name" value="XPG_CS"/>
</dbReference>
<keyword evidence="6" id="KW-0255">Endonuclease</keyword>
<dbReference type="InterPro" id="IPR008918">
    <property type="entry name" value="HhH2"/>
</dbReference>
<sequence length="1156" mass="130942">MGVQGLWQLLAPVGRPVTLESLEGKTLSVDISIWLNQAAKGFRDSQGHPISNSHVLGLFHRLCKLLFYRIKPVFVFDGRAPQLKKQTLAARQQRREAALHTGEKIGHKMLTAILHSHLIQSKGEKHQNVQKSEKFSSKTNSRDEDLFRLPPLSEKPNEQSEIEDHWEMRQHHRSLIEEEFQNLDNVDITSEDFHSLPPEVRHEILISLKERRRQGWSRREELPNNCQDFSKYQMSKLVHRSHLQKMISDVQKEMNAQQSGEILSELYAEEGIHEAESRRIISDDTSHYILIKKSKRSPKKSCIDQSKGKESTSQIPEETGDKKSPQFRDDICLPDDEIQKLTSLLGWDSLTKSYIQSSSVFGSESLSSKDKALSVEEDIKELDLSQVPSCSLSESKLTIKSTFQDSDINYNKKNMVTDIMSGSCKEKANIISELKNQGLSSSSQRVVEQSNVMSDETNVSVAKTRSDKNNLGTFMSGAPTLATGYKYNSVQHVSATNNSKTSNLCTETCKTSVRPNIPVLSSSGFHQSGINQLTFPKQQVETNESTNLKVDSVADVKHPTGDHQPSGTEDSLKEGESKSIHQIVNTDIPFIHRGDKAPLCKLDQKGELAEDTHFKFKEDKKILESAVSSLKRSHGDTICSDTEKLKVSNKFVGQAITNESSMEVRIDLTETAVEDDLFPVDIFLPDKEEFQLTVDVKYEDLTTDTQRKPTQESNCNEVRKEYNPNVSLEELETMQRQLQIEHAQQERQAVTIADHMYHECQELLRLFGVPYIISPQEAEAQCAQLDAMDLTQGTITDDSDIWLFGGHKVYKNFFNQGKFVEFYKDTDIKTELGLDRCKMISLALLTGSDYTEGVEGVGYVTAMEILSEFPGDGMDSLKAFRSWWDSMKKAASPPGNKIRSKLQKFDLEPGFPSQIVFDAYLYPHVDNSSEKFSWGIPDLQLLREYAEEKFGWSRNKIDDLLLPVMKKINERQTQVRIDSFFTVQLTKGNNLFPSKRLQCALTKIRKPSVDQNEEKEPDPKGEMHNILKAHSPKQKVKCSSQKQTLKYGQIEPVLSSATTTITSNKKKKYMSRTGKIKDNLTEILLPSVNELTNQNSQVATDYPLSKKVKLNKKAKSTQVYKQIDVVSRKSSQRISKSKANELLTEPQLSEDSTESE</sequence>
<dbReference type="Pfam" id="PF00752">
    <property type="entry name" value="XPG_N"/>
    <property type="match status" value="1"/>
</dbReference>
<dbReference type="Pfam" id="PF00867">
    <property type="entry name" value="XPG_I"/>
    <property type="match status" value="1"/>
</dbReference>
<dbReference type="PRINTS" id="PR00853">
    <property type="entry name" value="XPGRADSUPER"/>
</dbReference>
<evidence type="ECO:0000256" key="1">
    <source>
        <dbReference type="ARBA" id="ARBA00001946"/>
    </source>
</evidence>
<dbReference type="SMART" id="SM00484">
    <property type="entry name" value="XPGI"/>
    <property type="match status" value="1"/>
</dbReference>
<dbReference type="RefSeq" id="XP_022254966.1">
    <property type="nucleotide sequence ID" value="XM_022399258.1"/>
</dbReference>
<evidence type="ECO:0000313" key="15">
    <source>
        <dbReference type="Proteomes" id="UP000694941"/>
    </source>
</evidence>
<evidence type="ECO:0000256" key="8">
    <source>
        <dbReference type="ARBA" id="ARBA00022801"/>
    </source>
</evidence>
<dbReference type="PROSITE" id="PS00841">
    <property type="entry name" value="XPG_1"/>
    <property type="match status" value="1"/>
</dbReference>
<comment type="cofactor">
    <cofactor evidence="1">
        <name>Mg(2+)</name>
        <dbReference type="ChEBI" id="CHEBI:18420"/>
    </cofactor>
</comment>
<evidence type="ECO:0000256" key="7">
    <source>
        <dbReference type="ARBA" id="ARBA00022763"/>
    </source>
</evidence>
<evidence type="ECO:0000256" key="11">
    <source>
        <dbReference type="ARBA" id="ARBA00023242"/>
    </source>
</evidence>
<evidence type="ECO:0000256" key="9">
    <source>
        <dbReference type="ARBA" id="ARBA00022842"/>
    </source>
</evidence>
<dbReference type="InterPro" id="IPR006084">
    <property type="entry name" value="XPG/Rad2"/>
</dbReference>
<dbReference type="InterPro" id="IPR001044">
    <property type="entry name" value="XPG/Rad2_eukaryotes"/>
</dbReference>
<dbReference type="PRINTS" id="PR00066">
    <property type="entry name" value="XRODRMPGMNTG"/>
</dbReference>
<dbReference type="PANTHER" id="PTHR16171">
    <property type="entry name" value="DNA REPAIR PROTEIN COMPLEMENTING XP-G CELLS-RELATED"/>
    <property type="match status" value="1"/>
</dbReference>
<evidence type="ECO:0000256" key="4">
    <source>
        <dbReference type="ARBA" id="ARBA00022722"/>
    </source>
</evidence>
<dbReference type="InterPro" id="IPR006085">
    <property type="entry name" value="XPG_DNA_repair_N"/>
</dbReference>
<evidence type="ECO:0000259" key="13">
    <source>
        <dbReference type="SMART" id="SM00484"/>
    </source>
</evidence>
<feature type="compositionally biased region" description="Basic and acidic residues" evidence="12">
    <location>
        <begin position="552"/>
        <end position="561"/>
    </location>
</feature>
<feature type="domain" description="XPG N-terminal" evidence="14">
    <location>
        <begin position="1"/>
        <end position="98"/>
    </location>
</feature>
<keyword evidence="10" id="KW-0234">DNA repair</keyword>
<dbReference type="GeneID" id="106470630"/>
<dbReference type="SMART" id="SM00485">
    <property type="entry name" value="XPGN"/>
    <property type="match status" value="1"/>
</dbReference>
<dbReference type="SUPFAM" id="SSF88723">
    <property type="entry name" value="PIN domain-like"/>
    <property type="match status" value="1"/>
</dbReference>
<dbReference type="PANTHER" id="PTHR16171:SF7">
    <property type="entry name" value="DNA REPAIR PROTEIN RAD2"/>
    <property type="match status" value="1"/>
</dbReference>
<accession>A0ABM1TGG0</accession>
<protein>
    <submittedName>
        <fullName evidence="16 17">DNA repair protein complementing XP-G cells homolog isoform X1</fullName>
    </submittedName>
</protein>
<evidence type="ECO:0000313" key="17">
    <source>
        <dbReference type="RefSeq" id="XP_022254966.1"/>
    </source>
</evidence>
<evidence type="ECO:0000256" key="10">
    <source>
        <dbReference type="ARBA" id="ARBA00023204"/>
    </source>
</evidence>
<evidence type="ECO:0000256" key="3">
    <source>
        <dbReference type="ARBA" id="ARBA00005283"/>
    </source>
</evidence>
<proteinExistence type="inferred from homology"/>
<feature type="region of interest" description="Disordered" evidence="12">
    <location>
        <begin position="121"/>
        <end position="161"/>
    </location>
</feature>
<reference evidence="16 17" key="1">
    <citation type="submission" date="2025-05" db="UniProtKB">
        <authorList>
            <consortium name="RefSeq"/>
        </authorList>
    </citation>
    <scope>IDENTIFICATION</scope>
    <source>
        <tissue evidence="16 17">Muscle</tissue>
    </source>
</reference>
<keyword evidence="15" id="KW-1185">Reference proteome</keyword>
<keyword evidence="7" id="KW-0227">DNA damage</keyword>
<comment type="subcellular location">
    <subcellularLocation>
        <location evidence="2">Nucleus</location>
    </subcellularLocation>
</comment>
<evidence type="ECO:0000256" key="2">
    <source>
        <dbReference type="ARBA" id="ARBA00004123"/>
    </source>
</evidence>
<organism evidence="15 17">
    <name type="scientific">Limulus polyphemus</name>
    <name type="common">Atlantic horseshoe crab</name>
    <dbReference type="NCBI Taxonomy" id="6850"/>
    <lineage>
        <taxon>Eukaryota</taxon>
        <taxon>Metazoa</taxon>
        <taxon>Ecdysozoa</taxon>
        <taxon>Arthropoda</taxon>
        <taxon>Chelicerata</taxon>
        <taxon>Merostomata</taxon>
        <taxon>Xiphosura</taxon>
        <taxon>Limulidae</taxon>
        <taxon>Limulus</taxon>
    </lineage>
</organism>
<name>A0ABM1TGG0_LIMPO</name>
<evidence type="ECO:0000256" key="12">
    <source>
        <dbReference type="SAM" id="MobiDB-lite"/>
    </source>
</evidence>
<dbReference type="SMART" id="SM00279">
    <property type="entry name" value="HhH2"/>
    <property type="match status" value="1"/>
</dbReference>
<dbReference type="Proteomes" id="UP000694941">
    <property type="component" value="Unplaced"/>
</dbReference>
<keyword evidence="4" id="KW-0540">Nuclease</keyword>
<dbReference type="CDD" id="cd09868">
    <property type="entry name" value="PIN_XPG_RAD2"/>
    <property type="match status" value="2"/>
</dbReference>
<feature type="region of interest" description="Disordered" evidence="12">
    <location>
        <begin position="299"/>
        <end position="328"/>
    </location>
</feature>
<keyword evidence="9" id="KW-0460">Magnesium</keyword>
<dbReference type="RefSeq" id="XP_013786648.1">
    <property type="nucleotide sequence ID" value="XM_013931194.2"/>
</dbReference>
<feature type="domain" description="XPG-I" evidence="13">
    <location>
        <begin position="765"/>
        <end position="834"/>
    </location>
</feature>
<feature type="region of interest" description="Disordered" evidence="12">
    <location>
        <begin position="1128"/>
        <end position="1156"/>
    </location>
</feature>
<dbReference type="InterPro" id="IPR029060">
    <property type="entry name" value="PIN-like_dom_sf"/>
</dbReference>
<dbReference type="InterPro" id="IPR036279">
    <property type="entry name" value="5-3_exonuclease_C_sf"/>
</dbReference>